<protein>
    <submittedName>
        <fullName evidence="1">Uncharacterized protein</fullName>
    </submittedName>
</protein>
<reference evidence="1" key="2">
    <citation type="submission" date="2021-04" db="EMBL/GenBank/DDBJ databases">
        <authorList>
            <person name="Gilroy R."/>
        </authorList>
    </citation>
    <scope>NUCLEOTIDE SEQUENCE</scope>
    <source>
        <strain evidence="1">ChiHjej9B8-13557</strain>
    </source>
</reference>
<dbReference type="EMBL" id="DWXX01000069">
    <property type="protein sequence ID" value="HJB58783.1"/>
    <property type="molecule type" value="Genomic_DNA"/>
</dbReference>
<evidence type="ECO:0000313" key="2">
    <source>
        <dbReference type="Proteomes" id="UP000824211"/>
    </source>
</evidence>
<comment type="caution">
    <text evidence="1">The sequence shown here is derived from an EMBL/GenBank/DDBJ whole genome shotgun (WGS) entry which is preliminary data.</text>
</comment>
<organism evidence="1 2">
    <name type="scientific">Candidatus Faecalibacterium faecipullorum</name>
    <dbReference type="NCBI Taxonomy" id="2838578"/>
    <lineage>
        <taxon>Bacteria</taxon>
        <taxon>Bacillati</taxon>
        <taxon>Bacillota</taxon>
        <taxon>Clostridia</taxon>
        <taxon>Eubacteriales</taxon>
        <taxon>Oscillospiraceae</taxon>
        <taxon>Faecalibacterium</taxon>
    </lineage>
</organism>
<reference evidence="1" key="1">
    <citation type="journal article" date="2021" name="PeerJ">
        <title>Extensive microbial diversity within the chicken gut microbiome revealed by metagenomics and culture.</title>
        <authorList>
            <person name="Gilroy R."/>
            <person name="Ravi A."/>
            <person name="Getino M."/>
            <person name="Pursley I."/>
            <person name="Horton D.L."/>
            <person name="Alikhan N.F."/>
            <person name="Baker D."/>
            <person name="Gharbi K."/>
            <person name="Hall N."/>
            <person name="Watson M."/>
            <person name="Adriaenssens E.M."/>
            <person name="Foster-Nyarko E."/>
            <person name="Jarju S."/>
            <person name="Secka A."/>
            <person name="Antonio M."/>
            <person name="Oren A."/>
            <person name="Chaudhuri R.R."/>
            <person name="La Ragione R."/>
            <person name="Hildebrand F."/>
            <person name="Pallen M.J."/>
        </authorList>
    </citation>
    <scope>NUCLEOTIDE SEQUENCE</scope>
    <source>
        <strain evidence="1">ChiHjej9B8-13557</strain>
    </source>
</reference>
<dbReference type="AlphaFoldDB" id="A0A9D2S6H3"/>
<accession>A0A9D2S6H3</accession>
<sequence length="623" mass="66988">MYLPELPALKNSRRQLRVFGGLNETYGCTEAEYGEGKNFSSRDFPALSTRTPRRKLRALDGADGMYHLNGLVWIRGGSLTYTPDDGSEAVTLTGQLTSGKKALVGIGTKVLIFPDKAAFDTADGTLKPLGADWGGGGAAVEMTPCDAEGNTYTVGSWGAAEPEDPEDGEVFLKVVSESSPWNADGVLEVYSSSLERWTAVTLDHCRISAEGIGADFAVWDTVTVAGTVAAAAGLCDDLDGEKVIYAADEDWLVVRITPGGEHFYGRLLQTGLTASWTSLDGKSTLPYTAEQAVRCTRRVPDLDYLTECDNRVWGCSGSENVIYACKLGDPTNWFSYRSTAADSYAVTVGSDGDFTGAATCMGYVLFFKENSLHKLCGSKPSDFQLSSLRCRGVAKHAAESLCVINETLYYLSPEGVMAWDGSLPVKVSGCLDASGLAGVQRAAGGWLDGRYYLYLQWAGRARLLVYDTERGLWHEEDPGPSGQLEMLSTGRQLYLWDGAALWAAGPPRDEDAAIAGGSGQEEQAIPFEMVTGEMGLEESEDKYLAHLVLRLDAEPGTTLTVWASCDGGPWEKLAAAGIHGEKEKLRIPLTPRRHDTLRLRLSGSGRLTLRSIGRTAAPAKGGL</sequence>
<proteinExistence type="predicted"/>
<dbReference type="Proteomes" id="UP000824211">
    <property type="component" value="Unassembled WGS sequence"/>
</dbReference>
<gene>
    <name evidence="1" type="ORF">H9771_03835</name>
</gene>
<evidence type="ECO:0000313" key="1">
    <source>
        <dbReference type="EMBL" id="HJB58783.1"/>
    </source>
</evidence>
<name>A0A9D2S6H3_9FIRM</name>